<feature type="transmembrane region" description="Helical" evidence="1">
    <location>
        <begin position="7"/>
        <end position="29"/>
    </location>
</feature>
<evidence type="ECO:0000313" key="2">
    <source>
        <dbReference type="EMBL" id="CAG5001953.1"/>
    </source>
</evidence>
<keyword evidence="1" id="KW-1133">Transmembrane helix</keyword>
<keyword evidence="3" id="KW-1185">Reference proteome</keyword>
<evidence type="ECO:0000256" key="1">
    <source>
        <dbReference type="SAM" id="Phobius"/>
    </source>
</evidence>
<organism evidence="2 3">
    <name type="scientific">Dyadobacter helix</name>
    <dbReference type="NCBI Taxonomy" id="2822344"/>
    <lineage>
        <taxon>Bacteria</taxon>
        <taxon>Pseudomonadati</taxon>
        <taxon>Bacteroidota</taxon>
        <taxon>Cytophagia</taxon>
        <taxon>Cytophagales</taxon>
        <taxon>Spirosomataceae</taxon>
        <taxon>Dyadobacter</taxon>
    </lineage>
</organism>
<evidence type="ECO:0000313" key="3">
    <source>
        <dbReference type="Proteomes" id="UP000680038"/>
    </source>
</evidence>
<dbReference type="AlphaFoldDB" id="A0A916JBF7"/>
<reference evidence="2" key="1">
    <citation type="submission" date="2021-04" db="EMBL/GenBank/DDBJ databases">
        <authorList>
            <person name="Rodrigo-Torres L."/>
            <person name="Arahal R. D."/>
            <person name="Lucena T."/>
        </authorList>
    </citation>
    <scope>NUCLEOTIDE SEQUENCE</scope>
    <source>
        <strain evidence="2">CECT 9275</strain>
    </source>
</reference>
<comment type="caution">
    <text evidence="2">The sequence shown here is derived from an EMBL/GenBank/DDBJ whole genome shotgun (WGS) entry which is preliminary data.</text>
</comment>
<accession>A0A916JBF7</accession>
<feature type="transmembrane region" description="Helical" evidence="1">
    <location>
        <begin position="79"/>
        <end position="105"/>
    </location>
</feature>
<protein>
    <submittedName>
        <fullName evidence="2">Uncharacterized protein</fullName>
    </submittedName>
</protein>
<dbReference type="EMBL" id="CAJRAF010000002">
    <property type="protein sequence ID" value="CAG5001953.1"/>
    <property type="molecule type" value="Genomic_DNA"/>
</dbReference>
<dbReference type="Proteomes" id="UP000680038">
    <property type="component" value="Unassembled WGS sequence"/>
</dbReference>
<keyword evidence="1" id="KW-0812">Transmembrane</keyword>
<gene>
    <name evidence="2" type="ORF">DYBT9275_02774</name>
</gene>
<sequence>MENLYRSILLNAVSISLIASVIAFVYVTILTQPGHVLSWWKRFVWDAYGIVIKTQEQQEKYLWVLNPILECELCVSGQLALWLFIFTIPFNLIGIIFSICLSILLTKILSRLLA</sequence>
<name>A0A916JBF7_9BACT</name>
<keyword evidence="1" id="KW-0472">Membrane</keyword>
<proteinExistence type="predicted"/>